<reference evidence="17" key="1">
    <citation type="submission" date="2011-08" db="EMBL/GenBank/DDBJ databases">
        <authorList>
            <person name="Rombauts S."/>
        </authorList>
    </citation>
    <scope>NUCLEOTIDE SEQUENCE</scope>
    <source>
        <strain evidence="17">London</strain>
    </source>
</reference>
<keyword evidence="9" id="KW-0800">Toxin</keyword>
<dbReference type="Pfam" id="PF04960">
    <property type="entry name" value="Glutaminase"/>
    <property type="match status" value="1"/>
</dbReference>
<gene>
    <name evidence="16" type="primary">107363336</name>
</gene>
<dbReference type="EC" id="3.5.1.2" evidence="4"/>
<keyword evidence="11" id="KW-1053">Target membrane</keyword>
<dbReference type="Pfam" id="PF12796">
    <property type="entry name" value="Ank_2"/>
    <property type="match status" value="1"/>
</dbReference>
<comment type="subunit">
    <text evidence="3">Homotetramer.</text>
</comment>
<dbReference type="PROSITE" id="PS50297">
    <property type="entry name" value="ANK_REP_REGION"/>
    <property type="match status" value="1"/>
</dbReference>
<comment type="catalytic activity">
    <reaction evidence="12">
        <text>L-glutamine + H2O = L-glutamate + NH4(+)</text>
        <dbReference type="Rhea" id="RHEA:15889"/>
        <dbReference type="ChEBI" id="CHEBI:15377"/>
        <dbReference type="ChEBI" id="CHEBI:28938"/>
        <dbReference type="ChEBI" id="CHEBI:29985"/>
        <dbReference type="ChEBI" id="CHEBI:58359"/>
        <dbReference type="EC" id="3.5.1.2"/>
    </reaction>
</comment>
<dbReference type="AlphaFoldDB" id="T1KE69"/>
<name>T1KE69_TETUR</name>
<dbReference type="SUPFAM" id="SSF56601">
    <property type="entry name" value="beta-lactamase/transpeptidase-like"/>
    <property type="match status" value="1"/>
</dbReference>
<keyword evidence="11" id="KW-0472">Membrane</keyword>
<evidence type="ECO:0000256" key="11">
    <source>
        <dbReference type="ARBA" id="ARBA00023298"/>
    </source>
</evidence>
<feature type="repeat" description="ANK" evidence="14">
    <location>
        <begin position="449"/>
        <end position="471"/>
    </location>
</feature>
<dbReference type="GO" id="GO:0006543">
    <property type="term" value="P:L-glutamine catabolic process"/>
    <property type="evidence" value="ECO:0007669"/>
    <property type="project" value="TreeGrafter"/>
</dbReference>
<dbReference type="Proteomes" id="UP000015104">
    <property type="component" value="Unassembled WGS sequence"/>
</dbReference>
<dbReference type="STRING" id="32264.T1KE69"/>
<evidence type="ECO:0000256" key="2">
    <source>
        <dbReference type="ARBA" id="ARBA00011076"/>
    </source>
</evidence>
<keyword evidence="5" id="KW-0268">Exocytosis</keyword>
<dbReference type="GO" id="GO:0044218">
    <property type="term" value="C:other organism cell membrane"/>
    <property type="evidence" value="ECO:0007669"/>
    <property type="project" value="UniProtKB-KW"/>
</dbReference>
<evidence type="ECO:0000256" key="9">
    <source>
        <dbReference type="ARBA" id="ARBA00023028"/>
    </source>
</evidence>
<organism evidence="16 17">
    <name type="scientific">Tetranychus urticae</name>
    <name type="common">Two-spotted spider mite</name>
    <dbReference type="NCBI Taxonomy" id="32264"/>
    <lineage>
        <taxon>Eukaryota</taxon>
        <taxon>Metazoa</taxon>
        <taxon>Ecdysozoa</taxon>
        <taxon>Arthropoda</taxon>
        <taxon>Chelicerata</taxon>
        <taxon>Arachnida</taxon>
        <taxon>Acari</taxon>
        <taxon>Acariformes</taxon>
        <taxon>Trombidiformes</taxon>
        <taxon>Prostigmata</taxon>
        <taxon>Eleutherengona</taxon>
        <taxon>Raphignathae</taxon>
        <taxon>Tetranychoidea</taxon>
        <taxon>Tetranychidae</taxon>
        <taxon>Tetranychus</taxon>
    </lineage>
</organism>
<dbReference type="GO" id="GO:0044231">
    <property type="term" value="C:host cell presynaptic membrane"/>
    <property type="evidence" value="ECO:0007669"/>
    <property type="project" value="UniProtKB-KW"/>
</dbReference>
<sequence length="516" mass="57958">MFEDSSGQVSVNKFFSALSATGLRVTDPRLKEIISKLNVIWKAKQDAGSFEALSLDRETFKMVIKENIVLISRALRHHFVIPEFQEFCKQIEEFYWSCKARTGGKVANYIPQLAKYNPDYWGVTLCTIDGQRFGIGDTEIPFTIQSCGKPINYAIALSELGADIVHRYVGQEPSGRMFNELVLDHDSKPHNPMVNAGAIVVCSLLLYLVEPEMRVSEKFDWVCNYFKAMGGDEYLGFSNATFLSEREAADRNYAIGYYMKENKCFPERANLKEVMDFYFQMCSLEVNCPTVSVIAATLANGGICPITGQRVISSQAVRDVLSLMHSCGMYDYSGQFAFNVGLPAKSGVSGCTMVVIPNVMGLCLWSPPLDNYGNSVRGLEFCRELVKIFNFHHFDNLRHVPHKKDPRRQRFETKGLKIVSLLFSASSGDVSAMRRYYLSGMEMGLSDYDGRTALHLAASEGHLACVEFLLKVCKVPPHPKDRWGHTPLDEARRFNHNDVIDLLKGVDANKGTPKTE</sequence>
<dbReference type="OMA" id="FACPLSG"/>
<evidence type="ECO:0000256" key="6">
    <source>
        <dbReference type="ARBA" id="ARBA00022537"/>
    </source>
</evidence>
<dbReference type="PROSITE" id="PS50088">
    <property type="entry name" value="ANK_REPEAT"/>
    <property type="match status" value="1"/>
</dbReference>
<evidence type="ECO:0000256" key="14">
    <source>
        <dbReference type="PROSITE-ProRule" id="PRU00023"/>
    </source>
</evidence>
<dbReference type="HAMAP" id="MF_00313">
    <property type="entry name" value="Glutaminase"/>
    <property type="match status" value="1"/>
</dbReference>
<evidence type="ECO:0000256" key="13">
    <source>
        <dbReference type="ARBA" id="ARBA00077251"/>
    </source>
</evidence>
<feature type="domain" description="Glutaminase EF-hand" evidence="15">
    <location>
        <begin position="2"/>
        <end position="82"/>
    </location>
</feature>
<dbReference type="OrthoDB" id="9995210at2759"/>
<dbReference type="eggNOG" id="KOG0506">
    <property type="taxonomic scope" value="Eukaryota"/>
</dbReference>
<dbReference type="GO" id="GO:0006887">
    <property type="term" value="P:exocytosis"/>
    <property type="evidence" value="ECO:0007669"/>
    <property type="project" value="UniProtKB-KW"/>
</dbReference>
<dbReference type="InterPro" id="IPR036770">
    <property type="entry name" value="Ankyrin_rpt-contain_sf"/>
</dbReference>
<evidence type="ECO:0000256" key="4">
    <source>
        <dbReference type="ARBA" id="ARBA00012918"/>
    </source>
</evidence>
<dbReference type="Gene3D" id="1.25.40.20">
    <property type="entry name" value="Ankyrin repeat-containing domain"/>
    <property type="match status" value="1"/>
</dbReference>
<evidence type="ECO:0000256" key="8">
    <source>
        <dbReference type="ARBA" id="ARBA00022801"/>
    </source>
</evidence>
<dbReference type="Gene3D" id="3.40.710.10">
    <property type="entry name" value="DD-peptidase/beta-lactamase superfamily"/>
    <property type="match status" value="1"/>
</dbReference>
<dbReference type="GO" id="GO:0006537">
    <property type="term" value="P:glutamate biosynthetic process"/>
    <property type="evidence" value="ECO:0007669"/>
    <property type="project" value="TreeGrafter"/>
</dbReference>
<dbReference type="SMART" id="SM00248">
    <property type="entry name" value="ANK"/>
    <property type="match status" value="2"/>
</dbReference>
<evidence type="ECO:0000256" key="3">
    <source>
        <dbReference type="ARBA" id="ARBA00011881"/>
    </source>
</evidence>
<dbReference type="NCBIfam" id="TIGR03814">
    <property type="entry name" value="Gln_ase"/>
    <property type="match status" value="1"/>
</dbReference>
<evidence type="ECO:0000259" key="15">
    <source>
        <dbReference type="Pfam" id="PF17959"/>
    </source>
</evidence>
<dbReference type="InterPro" id="IPR015868">
    <property type="entry name" value="Glutaminase"/>
</dbReference>
<evidence type="ECO:0000313" key="16">
    <source>
        <dbReference type="EnsemblMetazoa" id="tetur09g05500.1"/>
    </source>
</evidence>
<dbReference type="EMBL" id="CAEY01002034">
    <property type="status" value="NOT_ANNOTATED_CDS"/>
    <property type="molecule type" value="Genomic_DNA"/>
</dbReference>
<evidence type="ECO:0000256" key="7">
    <source>
        <dbReference type="ARBA" id="ARBA00022737"/>
    </source>
</evidence>
<dbReference type="FunFam" id="1.25.40.20:FF:000069">
    <property type="entry name" value="Glutaminase, isoform E"/>
    <property type="match status" value="1"/>
</dbReference>
<dbReference type="PANTHER" id="PTHR12544">
    <property type="entry name" value="GLUTAMINASE"/>
    <property type="match status" value="1"/>
</dbReference>
<dbReference type="InterPro" id="IPR041541">
    <property type="entry name" value="Glutaminase_EF-hand"/>
</dbReference>
<evidence type="ECO:0000256" key="1">
    <source>
        <dbReference type="ARBA" id="ARBA00004175"/>
    </source>
</evidence>
<reference evidence="16" key="2">
    <citation type="submission" date="2015-06" db="UniProtKB">
        <authorList>
            <consortium name="EnsemblMetazoa"/>
        </authorList>
    </citation>
    <scope>IDENTIFICATION</scope>
</reference>
<comment type="similarity">
    <text evidence="2">Belongs to the glutaminase family.</text>
</comment>
<dbReference type="FunFam" id="3.40.710.10:FF:000008">
    <property type="entry name" value="Glutaminase, isoform E"/>
    <property type="match status" value="1"/>
</dbReference>
<dbReference type="EnsemblMetazoa" id="tetur09g05500.1">
    <property type="protein sequence ID" value="tetur09g05500.1"/>
    <property type="gene ID" value="tetur09g05500"/>
</dbReference>
<keyword evidence="7" id="KW-0677">Repeat</keyword>
<comment type="subcellular location">
    <subcellularLocation>
        <location evidence="1">Target cell membrane</location>
    </subcellularLocation>
</comment>
<keyword evidence="8" id="KW-0378">Hydrolase</keyword>
<dbReference type="InterPro" id="IPR002110">
    <property type="entry name" value="Ankyrin_rpt"/>
</dbReference>
<keyword evidence="10 14" id="KW-0040">ANK repeat</keyword>
<dbReference type="InterPro" id="IPR012338">
    <property type="entry name" value="Beta-lactam/transpept-like"/>
</dbReference>
<evidence type="ECO:0000313" key="17">
    <source>
        <dbReference type="Proteomes" id="UP000015104"/>
    </source>
</evidence>
<dbReference type="PANTHER" id="PTHR12544:SF29">
    <property type="entry name" value="GLUTAMINASE"/>
    <property type="match status" value="1"/>
</dbReference>
<dbReference type="GO" id="GO:0004359">
    <property type="term" value="F:glutaminase activity"/>
    <property type="evidence" value="ECO:0007669"/>
    <property type="project" value="UniProtKB-EC"/>
</dbReference>
<keyword evidence="6" id="KW-1052">Target cell membrane</keyword>
<proteinExistence type="inferred from homology"/>
<dbReference type="Pfam" id="PF17959">
    <property type="entry name" value="EF-hand_14"/>
    <property type="match status" value="1"/>
</dbReference>
<keyword evidence="9" id="KW-0638">Presynaptic neurotoxin</keyword>
<evidence type="ECO:0000256" key="12">
    <source>
        <dbReference type="ARBA" id="ARBA00049534"/>
    </source>
</evidence>
<accession>T1KE69</accession>
<dbReference type="Gene3D" id="1.10.238.210">
    <property type="match status" value="1"/>
</dbReference>
<evidence type="ECO:0000256" key="10">
    <source>
        <dbReference type="ARBA" id="ARBA00023043"/>
    </source>
</evidence>
<keyword evidence="9" id="KW-0528">Neurotoxin</keyword>
<dbReference type="SUPFAM" id="SSF48403">
    <property type="entry name" value="Ankyrin repeat"/>
    <property type="match status" value="1"/>
</dbReference>
<keyword evidence="17" id="KW-1185">Reference proteome</keyword>
<evidence type="ECO:0000256" key="5">
    <source>
        <dbReference type="ARBA" id="ARBA00022483"/>
    </source>
</evidence>
<protein>
    <recommendedName>
        <fullName evidence="4">glutaminase</fullName>
        <ecNumber evidence="4">3.5.1.2</ecNumber>
    </recommendedName>
    <alternativeName>
        <fullName evidence="13">L-glutamine amidohydrolase</fullName>
    </alternativeName>
</protein>
<dbReference type="HOGENOM" id="CLU_016439_1_0_1"/>